<dbReference type="GeneID" id="66080332"/>
<feature type="transmembrane region" description="Helical" evidence="1">
    <location>
        <begin position="85"/>
        <end position="111"/>
    </location>
</feature>
<dbReference type="KEGG" id="more:E1B28_011257"/>
<feature type="transmembrane region" description="Helical" evidence="1">
    <location>
        <begin position="12"/>
        <end position="36"/>
    </location>
</feature>
<dbReference type="EMBL" id="CM032187">
    <property type="protein sequence ID" value="KAG7089590.1"/>
    <property type="molecule type" value="Genomic_DNA"/>
</dbReference>
<proteinExistence type="predicted"/>
<accession>A0A9P7RUF4</accession>
<evidence type="ECO:0000313" key="2">
    <source>
        <dbReference type="EMBL" id="KAG7089590.1"/>
    </source>
</evidence>
<dbReference type="Proteomes" id="UP001049176">
    <property type="component" value="Chromosome 7"/>
</dbReference>
<sequence>MIVITGLTVGQITFILRAIIQILSYGGLFLIGYIVLASAPQIASLKTHDVLNRVVGRNTANKSTAKWIFNSLRSRNGDPVTSKRLVISLILLSVYSIFVSISDLGFLGFYACKVSAGSYYDRPRSVNDDNSALAAVNTSLVAGADPSTVKMYRCDAAKADYRGDNITLQTCTSWHNFTLTDTSGFAGINNTDSDMLLPRQLRHMNYTKSATFDLNTYRVFPGPKLIDSPTINNGMVSEPNSIGVRTVFGVPELGPGRSATLPKNMAMEIEVGCMTLGVYSSHDPSASGGGIDYLDERTDKRNYSGPEGLRDVLTQTADEIHNYYSPLFKSDLVNGIRTGINGSSTTFTDIPMINSFYLPDIGAVDGPTRGNEILGNCTQRLKDRLGLGSSDYMISDTDKRTPMCSLLLLSGSEPNNGDYLLLATKMVCASTTQINMVSGTVNKDQSGQVTLNVTRLPSDLHQLRADYVDIVPSGNDTIYNLMQPILRYTLSDNPNGNTSHYIHQAAQYMRTPMRGPGSPGDAISQIGTTVMDLGDLLLANEFSYVTVLNGQNFSMSPATVTKWGGTYGASLVLNSVTYNGFVAKQVEPVLVTDIDGKDATCYRSPYAVSFLPLVLAAIFIVCWIVFLFVVRGLSGTKQVEEYYGGLKPYWGVVCPTTAAQSALLSWESYPGPHLALVPPGQPISVRNSNATAARHLSSSSSSEPSKSAYA</sequence>
<gene>
    <name evidence="2" type="ORF">E1B28_011257</name>
</gene>
<evidence type="ECO:0000256" key="1">
    <source>
        <dbReference type="SAM" id="Phobius"/>
    </source>
</evidence>
<protein>
    <submittedName>
        <fullName evidence="2">Uncharacterized protein</fullName>
    </submittedName>
</protein>
<dbReference type="RefSeq" id="XP_043006060.1">
    <property type="nucleotide sequence ID" value="XM_043156275.1"/>
</dbReference>
<organism evidence="2 3">
    <name type="scientific">Marasmius oreades</name>
    <name type="common">fairy-ring Marasmius</name>
    <dbReference type="NCBI Taxonomy" id="181124"/>
    <lineage>
        <taxon>Eukaryota</taxon>
        <taxon>Fungi</taxon>
        <taxon>Dikarya</taxon>
        <taxon>Basidiomycota</taxon>
        <taxon>Agaricomycotina</taxon>
        <taxon>Agaricomycetes</taxon>
        <taxon>Agaricomycetidae</taxon>
        <taxon>Agaricales</taxon>
        <taxon>Marasmiineae</taxon>
        <taxon>Marasmiaceae</taxon>
        <taxon>Marasmius</taxon>
    </lineage>
</organism>
<feature type="transmembrane region" description="Helical" evidence="1">
    <location>
        <begin position="610"/>
        <end position="630"/>
    </location>
</feature>
<keyword evidence="3" id="KW-1185">Reference proteome</keyword>
<dbReference type="AlphaFoldDB" id="A0A9P7RUF4"/>
<dbReference type="OrthoDB" id="3066754at2759"/>
<keyword evidence="1" id="KW-0812">Transmembrane</keyword>
<reference evidence="2" key="1">
    <citation type="journal article" date="2021" name="Genome Biol. Evol.">
        <title>The assembled and annotated genome of the fairy-ring fungus Marasmius oreades.</title>
        <authorList>
            <person name="Hiltunen M."/>
            <person name="Ament-Velasquez S.L."/>
            <person name="Johannesson H."/>
        </authorList>
    </citation>
    <scope>NUCLEOTIDE SEQUENCE</scope>
    <source>
        <strain evidence="2">03SP1</strain>
    </source>
</reference>
<keyword evidence="1" id="KW-1133">Transmembrane helix</keyword>
<comment type="caution">
    <text evidence="2">The sequence shown here is derived from an EMBL/GenBank/DDBJ whole genome shotgun (WGS) entry which is preliminary data.</text>
</comment>
<evidence type="ECO:0000313" key="3">
    <source>
        <dbReference type="Proteomes" id="UP001049176"/>
    </source>
</evidence>
<keyword evidence="1" id="KW-0472">Membrane</keyword>
<name>A0A9P7RUF4_9AGAR</name>